<name>A0A511DDL4_9PSEU</name>
<evidence type="ECO:0000256" key="1">
    <source>
        <dbReference type="ARBA" id="ARBA00001974"/>
    </source>
</evidence>
<keyword evidence="3" id="KW-0285">Flavoprotein</keyword>
<evidence type="ECO:0000313" key="8">
    <source>
        <dbReference type="EMBL" id="GEL22895.1"/>
    </source>
</evidence>
<gene>
    <name evidence="8" type="ORF">PSU4_18490</name>
</gene>
<comment type="cofactor">
    <cofactor evidence="1">
        <name>FAD</name>
        <dbReference type="ChEBI" id="CHEBI:57692"/>
    </cofactor>
</comment>
<dbReference type="Proteomes" id="UP000321685">
    <property type="component" value="Unassembled WGS sequence"/>
</dbReference>
<dbReference type="EMBL" id="BJVJ01000013">
    <property type="protein sequence ID" value="GEL22895.1"/>
    <property type="molecule type" value="Genomic_DNA"/>
</dbReference>
<dbReference type="AlphaFoldDB" id="A0A511DDL4"/>
<evidence type="ECO:0000256" key="3">
    <source>
        <dbReference type="ARBA" id="ARBA00022630"/>
    </source>
</evidence>
<evidence type="ECO:0000259" key="6">
    <source>
        <dbReference type="Pfam" id="PF00441"/>
    </source>
</evidence>
<evidence type="ECO:0000256" key="5">
    <source>
        <dbReference type="ARBA" id="ARBA00023002"/>
    </source>
</evidence>
<dbReference type="RefSeq" id="WP_147104961.1">
    <property type="nucleotide sequence ID" value="NZ_BJVJ01000013.1"/>
</dbReference>
<evidence type="ECO:0000313" key="9">
    <source>
        <dbReference type="Proteomes" id="UP000321685"/>
    </source>
</evidence>
<dbReference type="GO" id="GO:0003995">
    <property type="term" value="F:acyl-CoA dehydrogenase activity"/>
    <property type="evidence" value="ECO:0007669"/>
    <property type="project" value="TreeGrafter"/>
</dbReference>
<dbReference type="InterPro" id="IPR037069">
    <property type="entry name" value="AcylCoA_DH/ox_N_sf"/>
</dbReference>
<protein>
    <recommendedName>
        <fullName evidence="10">Acyl-CoA dehydrogenase</fullName>
    </recommendedName>
</protein>
<sequence length="347" mass="36731">MAEHDDLASAVDDYLTRTYDGDRRRKLLDAGGWDTRLSAELADLGWYSLAVPEERGGIGASPADLGRVFMEYGRHLVVGPQLENSLLPALVEGLTPDPAGIPAALVDPGVTHDWVDDLGTLALTGRELDGTVDAVRFAVQAGVLVVLVGGTVCLVDPDAPGVRIEALDSADPGTAFGRVCFDGTVVRRVLADGGLVDRIRAWARLLLACELSGVARGALDRTVEYVAQREQFGRPIGTFQAVKHLAADMSARSTSLNNLCLAALADADGVSDADLDLISATAKAHAADAAVQVCEDAIQLHGGMGFTTEADVSWYYRRALALRGWYGDATELQHRIGTALLTTGSPR</sequence>
<dbReference type="PANTHER" id="PTHR43884:SF20">
    <property type="entry name" value="ACYL-COA DEHYDROGENASE FADE28"/>
    <property type="match status" value="1"/>
</dbReference>
<reference evidence="8 9" key="1">
    <citation type="submission" date="2019-07" db="EMBL/GenBank/DDBJ databases">
        <title>Whole genome shotgun sequence of Pseudonocardia sulfidoxydans NBRC 16205.</title>
        <authorList>
            <person name="Hosoyama A."/>
            <person name="Uohara A."/>
            <person name="Ohji S."/>
            <person name="Ichikawa N."/>
        </authorList>
    </citation>
    <scope>NUCLEOTIDE SEQUENCE [LARGE SCALE GENOMIC DNA]</scope>
    <source>
        <strain evidence="8 9">NBRC 16205</strain>
    </source>
</reference>
<accession>A0A511DDL4</accession>
<dbReference type="Gene3D" id="1.10.540.10">
    <property type="entry name" value="Acyl-CoA dehydrogenase/oxidase, N-terminal domain"/>
    <property type="match status" value="1"/>
</dbReference>
<feature type="domain" description="Acyl-CoA dehydrogenase/oxidase C-terminal" evidence="6">
    <location>
        <begin position="202"/>
        <end position="328"/>
    </location>
</feature>
<feature type="domain" description="Acyl-CoA dehydrogenase/oxidase N-terminal" evidence="7">
    <location>
        <begin position="3"/>
        <end position="76"/>
    </location>
</feature>
<comment type="similarity">
    <text evidence="2">Belongs to the acyl-CoA dehydrogenase family.</text>
</comment>
<dbReference type="InterPro" id="IPR036250">
    <property type="entry name" value="AcylCo_DH-like_C"/>
</dbReference>
<evidence type="ECO:0008006" key="10">
    <source>
        <dbReference type="Google" id="ProtNLM"/>
    </source>
</evidence>
<evidence type="ECO:0000259" key="7">
    <source>
        <dbReference type="Pfam" id="PF02771"/>
    </source>
</evidence>
<dbReference type="SUPFAM" id="SSF47203">
    <property type="entry name" value="Acyl-CoA dehydrogenase C-terminal domain-like"/>
    <property type="match status" value="1"/>
</dbReference>
<dbReference type="InterPro" id="IPR009100">
    <property type="entry name" value="AcylCoA_DH/oxidase_NM_dom_sf"/>
</dbReference>
<keyword evidence="4" id="KW-0274">FAD</keyword>
<dbReference type="OrthoDB" id="3663644at2"/>
<dbReference type="InterPro" id="IPR013786">
    <property type="entry name" value="AcylCoA_DH/ox_N"/>
</dbReference>
<evidence type="ECO:0000256" key="2">
    <source>
        <dbReference type="ARBA" id="ARBA00009347"/>
    </source>
</evidence>
<dbReference type="Gene3D" id="1.20.140.10">
    <property type="entry name" value="Butyryl-CoA Dehydrogenase, subunit A, domain 3"/>
    <property type="match status" value="1"/>
</dbReference>
<keyword evidence="9" id="KW-1185">Reference proteome</keyword>
<proteinExistence type="inferred from homology"/>
<dbReference type="PANTHER" id="PTHR43884">
    <property type="entry name" value="ACYL-COA DEHYDROGENASE"/>
    <property type="match status" value="1"/>
</dbReference>
<dbReference type="Pfam" id="PF02771">
    <property type="entry name" value="Acyl-CoA_dh_N"/>
    <property type="match status" value="1"/>
</dbReference>
<comment type="caution">
    <text evidence="8">The sequence shown here is derived from an EMBL/GenBank/DDBJ whole genome shotgun (WGS) entry which is preliminary data.</text>
</comment>
<dbReference type="InterPro" id="IPR009075">
    <property type="entry name" value="AcylCo_DH/oxidase_C"/>
</dbReference>
<dbReference type="Pfam" id="PF00441">
    <property type="entry name" value="Acyl-CoA_dh_1"/>
    <property type="match status" value="1"/>
</dbReference>
<keyword evidence="5" id="KW-0560">Oxidoreductase</keyword>
<organism evidence="8 9">
    <name type="scientific">Pseudonocardia sulfidoxydans NBRC 16205</name>
    <dbReference type="NCBI Taxonomy" id="1223511"/>
    <lineage>
        <taxon>Bacteria</taxon>
        <taxon>Bacillati</taxon>
        <taxon>Actinomycetota</taxon>
        <taxon>Actinomycetes</taxon>
        <taxon>Pseudonocardiales</taxon>
        <taxon>Pseudonocardiaceae</taxon>
        <taxon>Pseudonocardia</taxon>
    </lineage>
</organism>
<dbReference type="GO" id="GO:0050660">
    <property type="term" value="F:flavin adenine dinucleotide binding"/>
    <property type="evidence" value="ECO:0007669"/>
    <property type="project" value="InterPro"/>
</dbReference>
<dbReference type="SUPFAM" id="SSF56645">
    <property type="entry name" value="Acyl-CoA dehydrogenase NM domain-like"/>
    <property type="match status" value="1"/>
</dbReference>
<evidence type="ECO:0000256" key="4">
    <source>
        <dbReference type="ARBA" id="ARBA00022827"/>
    </source>
</evidence>